<feature type="region of interest" description="Disordered" evidence="1">
    <location>
        <begin position="49"/>
        <end position="121"/>
    </location>
</feature>
<feature type="region of interest" description="Disordered" evidence="1">
    <location>
        <begin position="1"/>
        <end position="35"/>
    </location>
</feature>
<name>A0A3N0XSC1_ANAGA</name>
<reference evidence="2 3" key="1">
    <citation type="submission" date="2018-10" db="EMBL/GenBank/DDBJ databases">
        <title>Genome assembly for a Yunnan-Guizhou Plateau 3E fish, Anabarilius grahami (Regan), and its evolutionary and genetic applications.</title>
        <authorList>
            <person name="Jiang W."/>
        </authorList>
    </citation>
    <scope>NUCLEOTIDE SEQUENCE [LARGE SCALE GENOMIC DNA]</scope>
    <source>
        <strain evidence="2">AG-KIZ</strain>
        <tissue evidence="2">Muscle</tissue>
    </source>
</reference>
<keyword evidence="3" id="KW-1185">Reference proteome</keyword>
<proteinExistence type="predicted"/>
<accession>A0A3N0XSC1</accession>
<dbReference type="AlphaFoldDB" id="A0A3N0XSC1"/>
<gene>
    <name evidence="2" type="ORF">DPX16_20080</name>
</gene>
<sequence length="121" mass="12989">MLEESACQMSGQTSGSSREKPGATPPKAVSDSIPYGQQPKLSLQEAFRRKPSKAAQGIWDQQSMESESGLKDWRGERGETGGWPPWAGPAIPKSIHVQSRPAPGAGREEGRADETWGEGQA</sequence>
<feature type="compositionally biased region" description="Basic and acidic residues" evidence="1">
    <location>
        <begin position="68"/>
        <end position="79"/>
    </location>
</feature>
<dbReference type="EMBL" id="RJVU01063416">
    <property type="protein sequence ID" value="ROJ25267.1"/>
    <property type="molecule type" value="Genomic_DNA"/>
</dbReference>
<dbReference type="Proteomes" id="UP000281406">
    <property type="component" value="Unassembled WGS sequence"/>
</dbReference>
<protein>
    <submittedName>
        <fullName evidence="2">Uncharacterized protein</fullName>
    </submittedName>
</protein>
<feature type="compositionally biased region" description="Polar residues" evidence="1">
    <location>
        <begin position="7"/>
        <end position="16"/>
    </location>
</feature>
<evidence type="ECO:0000313" key="2">
    <source>
        <dbReference type="EMBL" id="ROJ25267.1"/>
    </source>
</evidence>
<evidence type="ECO:0000313" key="3">
    <source>
        <dbReference type="Proteomes" id="UP000281406"/>
    </source>
</evidence>
<comment type="caution">
    <text evidence="2">The sequence shown here is derived from an EMBL/GenBank/DDBJ whole genome shotgun (WGS) entry which is preliminary data.</text>
</comment>
<evidence type="ECO:0000256" key="1">
    <source>
        <dbReference type="SAM" id="MobiDB-lite"/>
    </source>
</evidence>
<organism evidence="2 3">
    <name type="scientific">Anabarilius grahami</name>
    <name type="common">Kanglang fish</name>
    <name type="synonym">Barilius grahami</name>
    <dbReference type="NCBI Taxonomy" id="495550"/>
    <lineage>
        <taxon>Eukaryota</taxon>
        <taxon>Metazoa</taxon>
        <taxon>Chordata</taxon>
        <taxon>Craniata</taxon>
        <taxon>Vertebrata</taxon>
        <taxon>Euteleostomi</taxon>
        <taxon>Actinopterygii</taxon>
        <taxon>Neopterygii</taxon>
        <taxon>Teleostei</taxon>
        <taxon>Ostariophysi</taxon>
        <taxon>Cypriniformes</taxon>
        <taxon>Xenocyprididae</taxon>
        <taxon>Xenocypridinae</taxon>
        <taxon>Xenocypridinae incertae sedis</taxon>
        <taxon>Anabarilius</taxon>
    </lineage>
</organism>